<comment type="caution">
    <text evidence="2">The sequence shown here is derived from an EMBL/GenBank/DDBJ whole genome shotgun (WGS) entry which is preliminary data.</text>
</comment>
<reference evidence="2 3" key="1">
    <citation type="submission" date="2024-10" db="EMBL/GenBank/DDBJ databases">
        <title>The Natural Products Discovery Center: Release of the First 8490 Sequenced Strains for Exploring Actinobacteria Biosynthetic Diversity.</title>
        <authorList>
            <person name="Kalkreuter E."/>
            <person name="Kautsar S.A."/>
            <person name="Yang D."/>
            <person name="Bader C.D."/>
            <person name="Teijaro C.N."/>
            <person name="Fluegel L."/>
            <person name="Davis C.M."/>
            <person name="Simpson J.R."/>
            <person name="Lauterbach L."/>
            <person name="Steele A.D."/>
            <person name="Gui C."/>
            <person name="Meng S."/>
            <person name="Li G."/>
            <person name="Viehrig K."/>
            <person name="Ye F."/>
            <person name="Su P."/>
            <person name="Kiefer A.F."/>
            <person name="Nichols A."/>
            <person name="Cepeda A.J."/>
            <person name="Yan W."/>
            <person name="Fan B."/>
            <person name="Jiang Y."/>
            <person name="Adhikari A."/>
            <person name="Zheng C.-J."/>
            <person name="Schuster L."/>
            <person name="Cowan T.M."/>
            <person name="Smanski M.J."/>
            <person name="Chevrette M.G."/>
            <person name="De Carvalho L.P.S."/>
            <person name="Shen B."/>
        </authorList>
    </citation>
    <scope>NUCLEOTIDE SEQUENCE [LARGE SCALE GENOMIC DNA]</scope>
    <source>
        <strain evidence="2 3">NPDC007147</strain>
    </source>
</reference>
<dbReference type="GO" id="GO:0005524">
    <property type="term" value="F:ATP binding"/>
    <property type="evidence" value="ECO:0007669"/>
    <property type="project" value="UniProtKB-KW"/>
</dbReference>
<keyword evidence="2" id="KW-0547">Nucleotide-binding</keyword>
<sequence>MATHSPFAEWDTILNEPGLCAAVADRVTFRCTLIRTGTDSCRFQIT</sequence>
<name>A0ABW6KP83_9ACTN</name>
<protein>
    <submittedName>
        <fullName evidence="2">ATP-binding protein</fullName>
    </submittedName>
</protein>
<keyword evidence="2" id="KW-0067">ATP-binding</keyword>
<evidence type="ECO:0000313" key="2">
    <source>
        <dbReference type="EMBL" id="MFE9169709.1"/>
    </source>
</evidence>
<gene>
    <name evidence="2" type="ORF">ACFYNZ_09300</name>
</gene>
<evidence type="ECO:0000259" key="1">
    <source>
        <dbReference type="Pfam" id="PF01695"/>
    </source>
</evidence>
<dbReference type="Pfam" id="PF01695">
    <property type="entry name" value="IstB_IS21"/>
    <property type="match status" value="1"/>
</dbReference>
<accession>A0ABW6KP83</accession>
<keyword evidence="3" id="KW-1185">Reference proteome</keyword>
<dbReference type="InterPro" id="IPR002611">
    <property type="entry name" value="IstB_ATP-bd"/>
</dbReference>
<dbReference type="Proteomes" id="UP001601197">
    <property type="component" value="Unassembled WGS sequence"/>
</dbReference>
<organism evidence="2 3">
    <name type="scientific">Streptomyces kebangsaanensis</name>
    <dbReference type="NCBI Taxonomy" id="864058"/>
    <lineage>
        <taxon>Bacteria</taxon>
        <taxon>Bacillati</taxon>
        <taxon>Actinomycetota</taxon>
        <taxon>Actinomycetes</taxon>
        <taxon>Kitasatosporales</taxon>
        <taxon>Streptomycetaceae</taxon>
        <taxon>Streptomyces</taxon>
    </lineage>
</organism>
<dbReference type="EMBL" id="JBIAFJ010000005">
    <property type="protein sequence ID" value="MFE9169709.1"/>
    <property type="molecule type" value="Genomic_DNA"/>
</dbReference>
<dbReference type="RefSeq" id="WP_388345168.1">
    <property type="nucleotide sequence ID" value="NZ_JBIAFJ010000005.1"/>
</dbReference>
<feature type="domain" description="IstB-like ATP-binding" evidence="1">
    <location>
        <begin position="2"/>
        <end position="44"/>
    </location>
</feature>
<evidence type="ECO:0000313" key="3">
    <source>
        <dbReference type="Proteomes" id="UP001601197"/>
    </source>
</evidence>
<proteinExistence type="predicted"/>